<comment type="caution">
    <text evidence="2">The sequence shown here is derived from an EMBL/GenBank/DDBJ whole genome shotgun (WGS) entry which is preliminary data.</text>
</comment>
<evidence type="ECO:0000256" key="1">
    <source>
        <dbReference type="SAM" id="MobiDB-lite"/>
    </source>
</evidence>
<evidence type="ECO:0000313" key="3">
    <source>
        <dbReference type="Proteomes" id="UP000286038"/>
    </source>
</evidence>
<dbReference type="AlphaFoldDB" id="A0A415QJR9"/>
<dbReference type="EMBL" id="QRPV01000007">
    <property type="protein sequence ID" value="RHM43948.1"/>
    <property type="molecule type" value="Genomic_DNA"/>
</dbReference>
<name>A0A415QJR9_9BACT</name>
<gene>
    <name evidence="2" type="ORF">DWZ68_07920</name>
</gene>
<dbReference type="Proteomes" id="UP000286038">
    <property type="component" value="Unassembled WGS sequence"/>
</dbReference>
<proteinExistence type="predicted"/>
<feature type="region of interest" description="Disordered" evidence="1">
    <location>
        <begin position="33"/>
        <end position="53"/>
    </location>
</feature>
<sequence>MKTSAIENKREKWHTNGLTFYYQAGKLCQCRSKRPRLRNGKKKDGTPLQPSPEQIKARKVFKNIIALKHYYFKQIKDLPIWDLAPREAGQTRLSKFHKVNSEACDERGVANYAAFKFSIGQLFRPVNVRATRKGWEITMTWENRENRKLSLPSDWLRVGYFYGSYPFSPRLLPDVVAKREDCQATFSIPNPGLEISEPIHLYLFFSRQDRIAFSTSYHVQL</sequence>
<dbReference type="RefSeq" id="WP_118449671.1">
    <property type="nucleotide sequence ID" value="NZ_CABJDM010000007.1"/>
</dbReference>
<reference evidence="2 3" key="1">
    <citation type="submission" date="2018-08" db="EMBL/GenBank/DDBJ databases">
        <title>A genome reference for cultivated species of the human gut microbiota.</title>
        <authorList>
            <person name="Zou Y."/>
            <person name="Xue W."/>
            <person name="Luo G."/>
        </authorList>
    </citation>
    <scope>NUCLEOTIDE SEQUENCE [LARGE SCALE GENOMIC DNA]</scope>
    <source>
        <strain evidence="2 3">AF34-33</strain>
    </source>
</reference>
<evidence type="ECO:0000313" key="2">
    <source>
        <dbReference type="EMBL" id="RHM43948.1"/>
    </source>
</evidence>
<organism evidence="2 3">
    <name type="scientific">Butyricimonas virosa</name>
    <dbReference type="NCBI Taxonomy" id="544645"/>
    <lineage>
        <taxon>Bacteria</taxon>
        <taxon>Pseudomonadati</taxon>
        <taxon>Bacteroidota</taxon>
        <taxon>Bacteroidia</taxon>
        <taxon>Bacteroidales</taxon>
        <taxon>Odoribacteraceae</taxon>
        <taxon>Butyricimonas</taxon>
    </lineage>
</organism>
<accession>A0A415QJR9</accession>
<protein>
    <submittedName>
        <fullName evidence="2">Uncharacterized protein</fullName>
    </submittedName>
</protein>